<evidence type="ECO:0000313" key="4">
    <source>
        <dbReference type="Proteomes" id="UP001278500"/>
    </source>
</evidence>
<reference evidence="3" key="1">
    <citation type="journal article" date="2023" name="Mol. Phylogenet. Evol.">
        <title>Genome-scale phylogeny and comparative genomics of the fungal order Sordariales.</title>
        <authorList>
            <person name="Hensen N."/>
            <person name="Bonometti L."/>
            <person name="Westerberg I."/>
            <person name="Brannstrom I.O."/>
            <person name="Guillou S."/>
            <person name="Cros-Aarteil S."/>
            <person name="Calhoun S."/>
            <person name="Haridas S."/>
            <person name="Kuo A."/>
            <person name="Mondo S."/>
            <person name="Pangilinan J."/>
            <person name="Riley R."/>
            <person name="LaButti K."/>
            <person name="Andreopoulos B."/>
            <person name="Lipzen A."/>
            <person name="Chen C."/>
            <person name="Yan M."/>
            <person name="Daum C."/>
            <person name="Ng V."/>
            <person name="Clum A."/>
            <person name="Steindorff A."/>
            <person name="Ohm R.A."/>
            <person name="Martin F."/>
            <person name="Silar P."/>
            <person name="Natvig D.O."/>
            <person name="Lalanne C."/>
            <person name="Gautier V."/>
            <person name="Ament-Velasquez S.L."/>
            <person name="Kruys A."/>
            <person name="Hutchinson M.I."/>
            <person name="Powell A.J."/>
            <person name="Barry K."/>
            <person name="Miller A.N."/>
            <person name="Grigoriev I.V."/>
            <person name="Debuchy R."/>
            <person name="Gladieux P."/>
            <person name="Hiltunen Thoren M."/>
            <person name="Johannesson H."/>
        </authorList>
    </citation>
    <scope>NUCLEOTIDE SEQUENCE</scope>
    <source>
        <strain evidence="3">CBS 560.94</strain>
    </source>
</reference>
<reference evidence="3" key="2">
    <citation type="submission" date="2023-06" db="EMBL/GenBank/DDBJ databases">
        <authorList>
            <consortium name="Lawrence Berkeley National Laboratory"/>
            <person name="Haridas S."/>
            <person name="Hensen N."/>
            <person name="Bonometti L."/>
            <person name="Westerberg I."/>
            <person name="Brannstrom I.O."/>
            <person name="Guillou S."/>
            <person name="Cros-Aarteil S."/>
            <person name="Calhoun S."/>
            <person name="Kuo A."/>
            <person name="Mondo S."/>
            <person name="Pangilinan J."/>
            <person name="Riley R."/>
            <person name="Labutti K."/>
            <person name="Andreopoulos B."/>
            <person name="Lipzen A."/>
            <person name="Chen C."/>
            <person name="Yanf M."/>
            <person name="Daum C."/>
            <person name="Ng V."/>
            <person name="Clum A."/>
            <person name="Steindorff A."/>
            <person name="Ohm R."/>
            <person name="Martin F."/>
            <person name="Silar P."/>
            <person name="Natvig D."/>
            <person name="Lalanne C."/>
            <person name="Gautier V."/>
            <person name="Ament-Velasquez S.L."/>
            <person name="Kruys A."/>
            <person name="Hutchinson M.I."/>
            <person name="Powell A.J."/>
            <person name="Barry K."/>
            <person name="Miller A.N."/>
            <person name="Grigoriev I.V."/>
            <person name="Debuchy R."/>
            <person name="Gladieux P."/>
            <person name="Thoren M.H."/>
            <person name="Johannesson H."/>
        </authorList>
    </citation>
    <scope>NUCLEOTIDE SEQUENCE</scope>
    <source>
        <strain evidence="3">CBS 560.94</strain>
    </source>
</reference>
<evidence type="ECO:0000256" key="2">
    <source>
        <dbReference type="SAM" id="Phobius"/>
    </source>
</evidence>
<organism evidence="3 4">
    <name type="scientific">Neurospora tetraspora</name>
    <dbReference type="NCBI Taxonomy" id="94610"/>
    <lineage>
        <taxon>Eukaryota</taxon>
        <taxon>Fungi</taxon>
        <taxon>Dikarya</taxon>
        <taxon>Ascomycota</taxon>
        <taxon>Pezizomycotina</taxon>
        <taxon>Sordariomycetes</taxon>
        <taxon>Sordariomycetidae</taxon>
        <taxon>Sordariales</taxon>
        <taxon>Sordariaceae</taxon>
        <taxon>Neurospora</taxon>
    </lineage>
</organism>
<feature type="compositionally biased region" description="Basic and acidic residues" evidence="1">
    <location>
        <begin position="104"/>
        <end position="121"/>
    </location>
</feature>
<dbReference type="EMBL" id="JAUEPP010000002">
    <property type="protein sequence ID" value="KAK3350376.1"/>
    <property type="molecule type" value="Genomic_DNA"/>
</dbReference>
<feature type="region of interest" description="Disordered" evidence="1">
    <location>
        <begin position="1"/>
        <end position="22"/>
    </location>
</feature>
<protein>
    <submittedName>
        <fullName evidence="3">Uncharacterized protein</fullName>
    </submittedName>
</protein>
<feature type="compositionally biased region" description="Low complexity" evidence="1">
    <location>
        <begin position="7"/>
        <end position="19"/>
    </location>
</feature>
<keyword evidence="4" id="KW-1185">Reference proteome</keyword>
<feature type="transmembrane region" description="Helical" evidence="2">
    <location>
        <begin position="38"/>
        <end position="63"/>
    </location>
</feature>
<proteinExistence type="predicted"/>
<keyword evidence="2" id="KW-0812">Transmembrane</keyword>
<evidence type="ECO:0000256" key="1">
    <source>
        <dbReference type="SAM" id="MobiDB-lite"/>
    </source>
</evidence>
<gene>
    <name evidence="3" type="ORF">B0H65DRAFT_86033</name>
</gene>
<keyword evidence="2" id="KW-1133">Transmembrane helix</keyword>
<dbReference type="RefSeq" id="XP_062683671.1">
    <property type="nucleotide sequence ID" value="XM_062831494.1"/>
</dbReference>
<evidence type="ECO:0000313" key="3">
    <source>
        <dbReference type="EMBL" id="KAK3350376.1"/>
    </source>
</evidence>
<feature type="region of interest" description="Disordered" evidence="1">
    <location>
        <begin position="85"/>
        <end position="130"/>
    </location>
</feature>
<feature type="compositionally biased region" description="Basic and acidic residues" evidence="1">
    <location>
        <begin position="85"/>
        <end position="97"/>
    </location>
</feature>
<dbReference type="AlphaFoldDB" id="A0AAE0JJE1"/>
<keyword evidence="2" id="KW-0472">Membrane</keyword>
<dbReference type="Proteomes" id="UP001278500">
    <property type="component" value="Unassembled WGS sequence"/>
</dbReference>
<name>A0AAE0JJE1_9PEZI</name>
<sequence length="130" mass="15151">MPPLNLTTRSETSPSPSSPTEHDPYYIPATTLSNVPPLGWILIGLLCFCFLMSWAVGQCLTWGQPKLTEKEWRRRREEEMEEMEREMKERERREWERQNALPRGLREEGRGNVHVGRDAGRGSRLNTLVE</sequence>
<accession>A0AAE0JJE1</accession>
<comment type="caution">
    <text evidence="3">The sequence shown here is derived from an EMBL/GenBank/DDBJ whole genome shotgun (WGS) entry which is preliminary data.</text>
</comment>
<dbReference type="GeneID" id="87868648"/>